<accession>A0A1W1CPX5</accession>
<sequence>MRNIFILFTLLFQLLCASSLSPAEITEMISKIKEERVGISIEKLESTVSPFIIVQPKKEENLTKEKKVVAIKEVYVEPSYSLDAILNHKAFINNKWYKKGSKLDQYKIIYIGKKTVTLKSSEKKRVLSLKKKKYIKLH</sequence>
<proteinExistence type="predicted"/>
<protein>
    <recommendedName>
        <fullName evidence="2">Transformation system protein</fullName>
    </recommendedName>
</protein>
<gene>
    <name evidence="1" type="ORF">MNB_SV-14-1202</name>
</gene>
<evidence type="ECO:0008006" key="2">
    <source>
        <dbReference type="Google" id="ProtNLM"/>
    </source>
</evidence>
<evidence type="ECO:0000313" key="1">
    <source>
        <dbReference type="EMBL" id="SFV67928.1"/>
    </source>
</evidence>
<dbReference type="EMBL" id="FPHN01000235">
    <property type="protein sequence ID" value="SFV67928.1"/>
    <property type="molecule type" value="Genomic_DNA"/>
</dbReference>
<dbReference type="AlphaFoldDB" id="A0A1W1CPX5"/>
<name>A0A1W1CPX5_9ZZZZ</name>
<organism evidence="1">
    <name type="scientific">hydrothermal vent metagenome</name>
    <dbReference type="NCBI Taxonomy" id="652676"/>
    <lineage>
        <taxon>unclassified sequences</taxon>
        <taxon>metagenomes</taxon>
        <taxon>ecological metagenomes</taxon>
    </lineage>
</organism>
<reference evidence="1" key="1">
    <citation type="submission" date="2016-10" db="EMBL/GenBank/DDBJ databases">
        <authorList>
            <person name="de Groot N.N."/>
        </authorList>
    </citation>
    <scope>NUCLEOTIDE SEQUENCE</scope>
</reference>